<evidence type="ECO:0000313" key="3">
    <source>
        <dbReference type="Proteomes" id="UP001445335"/>
    </source>
</evidence>
<evidence type="ECO:0000256" key="1">
    <source>
        <dbReference type="SAM" id="MobiDB-lite"/>
    </source>
</evidence>
<organism evidence="2 3">
    <name type="scientific">Elliptochloris bilobata</name>
    <dbReference type="NCBI Taxonomy" id="381761"/>
    <lineage>
        <taxon>Eukaryota</taxon>
        <taxon>Viridiplantae</taxon>
        <taxon>Chlorophyta</taxon>
        <taxon>core chlorophytes</taxon>
        <taxon>Trebouxiophyceae</taxon>
        <taxon>Trebouxiophyceae incertae sedis</taxon>
        <taxon>Elliptochloris clade</taxon>
        <taxon>Elliptochloris</taxon>
    </lineage>
</organism>
<feature type="compositionally biased region" description="Low complexity" evidence="1">
    <location>
        <begin position="97"/>
        <end position="112"/>
    </location>
</feature>
<reference evidence="2 3" key="1">
    <citation type="journal article" date="2024" name="Nat. Commun.">
        <title>Phylogenomics reveals the evolutionary origins of lichenization in chlorophyte algae.</title>
        <authorList>
            <person name="Puginier C."/>
            <person name="Libourel C."/>
            <person name="Otte J."/>
            <person name="Skaloud P."/>
            <person name="Haon M."/>
            <person name="Grisel S."/>
            <person name="Petersen M."/>
            <person name="Berrin J.G."/>
            <person name="Delaux P.M."/>
            <person name="Dal Grande F."/>
            <person name="Keller J."/>
        </authorList>
    </citation>
    <scope>NUCLEOTIDE SEQUENCE [LARGE SCALE GENOMIC DNA]</scope>
    <source>
        <strain evidence="2 3">SAG 245.80</strain>
    </source>
</reference>
<feature type="region of interest" description="Disordered" evidence="1">
    <location>
        <begin position="128"/>
        <end position="151"/>
    </location>
</feature>
<evidence type="ECO:0000313" key="2">
    <source>
        <dbReference type="EMBL" id="KAK9836176.1"/>
    </source>
</evidence>
<dbReference type="AlphaFoldDB" id="A0AAW1RQZ2"/>
<name>A0AAW1RQZ2_9CHLO</name>
<gene>
    <name evidence="2" type="ORF">WJX81_006979</name>
</gene>
<proteinExistence type="predicted"/>
<keyword evidence="3" id="KW-1185">Reference proteome</keyword>
<accession>A0AAW1RQZ2</accession>
<sequence>MEGRWVESAAAADEPARRSAGADLAALLDAAEHSAPTLRRFRSPAVLVEADDDLAAQGAVPDEQALTVDVAVLAACLERLPLHELVELSADECKPWSPEQAAASAPSPAEEPSGVDSELDALLATLMAPGPALPAPSNAGPPSTPAAVRDPPTMLQAAAVAQQGKPSTGGVTHVAANAPQTVDDLDALLGLL</sequence>
<feature type="region of interest" description="Disordered" evidence="1">
    <location>
        <begin position="96"/>
        <end position="116"/>
    </location>
</feature>
<protein>
    <submittedName>
        <fullName evidence="2">Uncharacterized protein</fullName>
    </submittedName>
</protein>
<dbReference type="Proteomes" id="UP001445335">
    <property type="component" value="Unassembled WGS sequence"/>
</dbReference>
<dbReference type="EMBL" id="JALJOU010000026">
    <property type="protein sequence ID" value="KAK9836176.1"/>
    <property type="molecule type" value="Genomic_DNA"/>
</dbReference>
<comment type="caution">
    <text evidence="2">The sequence shown here is derived from an EMBL/GenBank/DDBJ whole genome shotgun (WGS) entry which is preliminary data.</text>
</comment>